<keyword evidence="4" id="KW-1185">Reference proteome</keyword>
<feature type="region of interest" description="Disordered" evidence="1">
    <location>
        <begin position="65"/>
        <end position="86"/>
    </location>
</feature>
<protein>
    <submittedName>
        <fullName evidence="2 3">Uncharacterized protein</fullName>
    </submittedName>
</protein>
<dbReference type="AlphaFoldDB" id="A0A180FXD9"/>
<proteinExistence type="predicted"/>
<feature type="non-terminal residue" evidence="2">
    <location>
        <position position="1"/>
    </location>
</feature>
<evidence type="ECO:0000313" key="4">
    <source>
        <dbReference type="Proteomes" id="UP000005240"/>
    </source>
</evidence>
<evidence type="ECO:0000313" key="2">
    <source>
        <dbReference type="EMBL" id="OAV85051.1"/>
    </source>
</evidence>
<reference evidence="3 4" key="3">
    <citation type="journal article" date="2017" name="G3 (Bethesda)">
        <title>Comparative analysis highlights variable genome content of wheat rusts and divergence of the mating loci.</title>
        <authorList>
            <person name="Cuomo C.A."/>
            <person name="Bakkeren G."/>
            <person name="Khalil H.B."/>
            <person name="Panwar V."/>
            <person name="Joly D."/>
            <person name="Linning R."/>
            <person name="Sakthikumar S."/>
            <person name="Song X."/>
            <person name="Adiconis X."/>
            <person name="Fan L."/>
            <person name="Goldberg J.M."/>
            <person name="Levin J.Z."/>
            <person name="Young S."/>
            <person name="Zeng Q."/>
            <person name="Anikster Y."/>
            <person name="Bruce M."/>
            <person name="Wang M."/>
            <person name="Yin C."/>
            <person name="McCallum B."/>
            <person name="Szabo L.J."/>
            <person name="Hulbert S."/>
            <person name="Chen X."/>
            <person name="Fellers J.P."/>
        </authorList>
    </citation>
    <scope>NUCLEOTIDE SEQUENCE</scope>
    <source>
        <strain evidence="3">isolate 1-1 / race 1 (BBBD)</strain>
        <strain evidence="4">Isolate 1-1 / race 1 (BBBD)</strain>
    </source>
</reference>
<dbReference type="Proteomes" id="UP000005240">
    <property type="component" value="Unassembled WGS sequence"/>
</dbReference>
<reference evidence="2" key="1">
    <citation type="submission" date="2009-11" db="EMBL/GenBank/DDBJ databases">
        <authorList>
            <consortium name="The Broad Institute Genome Sequencing Platform"/>
            <person name="Ward D."/>
            <person name="Feldgarden M."/>
            <person name="Earl A."/>
            <person name="Young S.K."/>
            <person name="Zeng Q."/>
            <person name="Koehrsen M."/>
            <person name="Alvarado L."/>
            <person name="Berlin A."/>
            <person name="Bochicchio J."/>
            <person name="Borenstein D."/>
            <person name="Chapman S.B."/>
            <person name="Chen Z."/>
            <person name="Engels R."/>
            <person name="Freedman E."/>
            <person name="Gellesch M."/>
            <person name="Goldberg J."/>
            <person name="Griggs A."/>
            <person name="Gujja S."/>
            <person name="Heilman E."/>
            <person name="Heiman D."/>
            <person name="Hepburn T."/>
            <person name="Howarth C."/>
            <person name="Jen D."/>
            <person name="Larson L."/>
            <person name="Lewis B."/>
            <person name="Mehta T."/>
            <person name="Park D."/>
            <person name="Pearson M."/>
            <person name="Roberts A."/>
            <person name="Saif S."/>
            <person name="Shea T."/>
            <person name="Shenoy N."/>
            <person name="Sisk P."/>
            <person name="Stolte C."/>
            <person name="Sykes S."/>
            <person name="Thomson T."/>
            <person name="Walk T."/>
            <person name="White J."/>
            <person name="Yandava C."/>
            <person name="Izard J."/>
            <person name="Baranova O.V."/>
            <person name="Blanton J.M."/>
            <person name="Tanner A.C."/>
            <person name="Dewhirst F.E."/>
            <person name="Haas B."/>
            <person name="Nusbaum C."/>
            <person name="Birren B."/>
        </authorList>
    </citation>
    <scope>NUCLEOTIDE SEQUENCE [LARGE SCALE GENOMIC DNA]</scope>
    <source>
        <strain evidence="2">1-1 BBBD Race 1</strain>
    </source>
</reference>
<gene>
    <name evidence="2" type="ORF">PTTG_30835</name>
</gene>
<reference evidence="2" key="2">
    <citation type="submission" date="2016-05" db="EMBL/GenBank/DDBJ databases">
        <title>Comparative analysis highlights variable genome content of wheat rusts and divergence of the mating loci.</title>
        <authorList>
            <person name="Cuomo C.A."/>
            <person name="Bakkeren G."/>
            <person name="Szabo L."/>
            <person name="Khalil H."/>
            <person name="Joly D."/>
            <person name="Goldberg J."/>
            <person name="Young S."/>
            <person name="Zeng Q."/>
            <person name="Fellers J."/>
        </authorList>
    </citation>
    <scope>NUCLEOTIDE SEQUENCE [LARGE SCALE GENOMIC DNA]</scope>
    <source>
        <strain evidence="2">1-1 BBBD Race 1</strain>
    </source>
</reference>
<organism evidence="2">
    <name type="scientific">Puccinia triticina (isolate 1-1 / race 1 (BBBD))</name>
    <name type="common">Brown leaf rust fungus</name>
    <dbReference type="NCBI Taxonomy" id="630390"/>
    <lineage>
        <taxon>Eukaryota</taxon>
        <taxon>Fungi</taxon>
        <taxon>Dikarya</taxon>
        <taxon>Basidiomycota</taxon>
        <taxon>Pucciniomycotina</taxon>
        <taxon>Pucciniomycetes</taxon>
        <taxon>Pucciniales</taxon>
        <taxon>Pucciniaceae</taxon>
        <taxon>Puccinia</taxon>
    </lineage>
</organism>
<dbReference type="VEuPathDB" id="FungiDB:PTTG_30835"/>
<sequence>NISDFLTKPVGRSKILRAISTVTNSALLTSAPSIAAGSKAACQSSPDDAEALVTSDNDVRTATSYYPGFNQDVSMRHEPLDGTGPF</sequence>
<dbReference type="EMBL" id="ADAS02007730">
    <property type="protein sequence ID" value="OAV85051.1"/>
    <property type="molecule type" value="Genomic_DNA"/>
</dbReference>
<accession>A0A180FXD9</accession>
<dbReference type="EnsemblFungi" id="PTTG_30835-t43_1">
    <property type="protein sequence ID" value="PTTG_30835-t43_1-p1"/>
    <property type="gene ID" value="PTTG_30835"/>
</dbReference>
<evidence type="ECO:0000313" key="3">
    <source>
        <dbReference type="EnsemblFungi" id="PTTG_30835-t43_1-p1"/>
    </source>
</evidence>
<reference evidence="3" key="4">
    <citation type="submission" date="2025-05" db="UniProtKB">
        <authorList>
            <consortium name="EnsemblFungi"/>
        </authorList>
    </citation>
    <scope>IDENTIFICATION</scope>
    <source>
        <strain evidence="3">isolate 1-1 / race 1 (BBBD)</strain>
    </source>
</reference>
<evidence type="ECO:0000256" key="1">
    <source>
        <dbReference type="SAM" id="MobiDB-lite"/>
    </source>
</evidence>
<name>A0A180FXD9_PUCT1</name>